<organism evidence="4 5">
    <name type="scientific">Mesorhizobium plurifarium</name>
    <dbReference type="NCBI Taxonomy" id="69974"/>
    <lineage>
        <taxon>Bacteria</taxon>
        <taxon>Pseudomonadati</taxon>
        <taxon>Pseudomonadota</taxon>
        <taxon>Alphaproteobacteria</taxon>
        <taxon>Hyphomicrobiales</taxon>
        <taxon>Phyllobacteriaceae</taxon>
        <taxon>Mesorhizobium</taxon>
    </lineage>
</organism>
<dbReference type="GO" id="GO:0006303">
    <property type="term" value="P:double-strand break repair via nonhomologous end joining"/>
    <property type="evidence" value="ECO:0007669"/>
    <property type="project" value="UniProtKB-UniRule"/>
</dbReference>
<gene>
    <name evidence="2" type="primary">ku</name>
    <name evidence="4" type="ORF">MPL3365_70128</name>
</gene>
<dbReference type="EMBL" id="CCNE01000065">
    <property type="protein sequence ID" value="CDX61842.1"/>
    <property type="molecule type" value="Genomic_DNA"/>
</dbReference>
<dbReference type="Pfam" id="PF02735">
    <property type="entry name" value="Ku"/>
    <property type="match status" value="1"/>
</dbReference>
<dbReference type="HAMAP" id="MF_01875">
    <property type="entry name" value="Prokaryotic_Ku"/>
    <property type="match status" value="1"/>
</dbReference>
<evidence type="ECO:0000256" key="2">
    <source>
        <dbReference type="HAMAP-Rule" id="MF_01875"/>
    </source>
</evidence>
<keyword evidence="2" id="KW-0234">DNA repair</keyword>
<sequence length="274" mass="30612">MIAPRAVWKGFLKVGSVSCGVKLVGATSEAGKVHFKILNRKDGLPVKSAYVDEQTGDVVETEDQTKGFELEKDDFVEIEPDEIKKLKLTSAHTLEVDEFVALDDIDTRYLEKPYYLIPADGAALEAFSVLREAMKEKRVAARSCVVLYQRGREVVIQPFDKGMLLTELRTHNEMVSEKSVFEDLKSPKYDKDLLEIAELLIDKKVTKFDPSKFQDTYEDALIAMIDAKRKGKKLPKAAPKPKENVIDLAAVLKKSLAKEGIKAPSKAKPVRKSA</sequence>
<dbReference type="SMART" id="SM00559">
    <property type="entry name" value="Ku78"/>
    <property type="match status" value="1"/>
</dbReference>
<keyword evidence="2" id="KW-0227">DNA damage</keyword>
<dbReference type="PANTHER" id="PTHR41251:SF1">
    <property type="entry name" value="NON-HOMOLOGOUS END JOINING PROTEIN KU"/>
    <property type="match status" value="1"/>
</dbReference>
<evidence type="ECO:0000259" key="3">
    <source>
        <dbReference type="SMART" id="SM00559"/>
    </source>
</evidence>
<feature type="domain" description="Ku" evidence="3">
    <location>
        <begin position="56"/>
        <end position="185"/>
    </location>
</feature>
<dbReference type="Gene3D" id="2.40.290.10">
    <property type="match status" value="1"/>
</dbReference>
<comment type="function">
    <text evidence="2">With LigD forms a non-homologous end joining (NHEJ) DNA repair enzyme, which repairs dsDNA breaks with reduced fidelity. Binds linear dsDNA with 5'- and 3'- overhangs but not closed circular dsDNA nor ssDNA. Recruits and stimulates the ligase activity of LigD.</text>
</comment>
<protein>
    <recommendedName>
        <fullName evidence="2">Non-homologous end joining protein Ku</fullName>
    </recommendedName>
</protein>
<dbReference type="Proteomes" id="UP000046122">
    <property type="component" value="Unassembled WGS sequence"/>
</dbReference>
<dbReference type="AlphaFoldDB" id="A0A090GVZ2"/>
<dbReference type="SUPFAM" id="SSF100939">
    <property type="entry name" value="SPOC domain-like"/>
    <property type="match status" value="1"/>
</dbReference>
<accession>A0A090GVZ2</accession>
<reference evidence="4 5" key="1">
    <citation type="submission" date="2014-08" db="EMBL/GenBank/DDBJ databases">
        <authorList>
            <person name="Moulin Lionel"/>
        </authorList>
    </citation>
    <scope>NUCLEOTIDE SEQUENCE [LARGE SCALE GENOMIC DNA]</scope>
</reference>
<dbReference type="InterPro" id="IPR016194">
    <property type="entry name" value="SPOC-like_C_dom_sf"/>
</dbReference>
<evidence type="ECO:0000256" key="1">
    <source>
        <dbReference type="ARBA" id="ARBA00023125"/>
    </source>
</evidence>
<keyword evidence="1 2" id="KW-0238">DNA-binding</keyword>
<dbReference type="InterPro" id="IPR009187">
    <property type="entry name" value="Prok_Ku"/>
</dbReference>
<proteinExistence type="inferred from homology"/>
<dbReference type="PIRSF" id="PIRSF006493">
    <property type="entry name" value="Prok_Ku"/>
    <property type="match status" value="1"/>
</dbReference>
<comment type="subunit">
    <text evidence="2">Homodimer. Interacts with LigD.</text>
</comment>
<name>A0A090GVZ2_MESPL</name>
<keyword evidence="2" id="KW-0233">DNA recombination</keyword>
<evidence type="ECO:0000313" key="4">
    <source>
        <dbReference type="EMBL" id="CDX61842.1"/>
    </source>
</evidence>
<dbReference type="NCBIfam" id="TIGR02772">
    <property type="entry name" value="Ku_bact"/>
    <property type="match status" value="1"/>
</dbReference>
<dbReference type="GO" id="GO:0006310">
    <property type="term" value="P:DNA recombination"/>
    <property type="evidence" value="ECO:0007669"/>
    <property type="project" value="UniProtKB-KW"/>
</dbReference>
<dbReference type="InterPro" id="IPR006164">
    <property type="entry name" value="DNA_bd_Ku70/Ku80"/>
</dbReference>
<dbReference type="GO" id="GO:0003690">
    <property type="term" value="F:double-stranded DNA binding"/>
    <property type="evidence" value="ECO:0007669"/>
    <property type="project" value="UniProtKB-UniRule"/>
</dbReference>
<dbReference type="PANTHER" id="PTHR41251">
    <property type="entry name" value="NON-HOMOLOGOUS END JOINING PROTEIN KU"/>
    <property type="match status" value="1"/>
</dbReference>
<comment type="similarity">
    <text evidence="2">Belongs to the prokaryotic Ku family.</text>
</comment>
<evidence type="ECO:0000313" key="5">
    <source>
        <dbReference type="Proteomes" id="UP000046122"/>
    </source>
</evidence>